<dbReference type="AlphaFoldDB" id="A0AAJ2JUR0"/>
<evidence type="ECO:0000313" key="2">
    <source>
        <dbReference type="Proteomes" id="UP001250538"/>
    </source>
</evidence>
<name>A0AAJ2JUR0_9BACL</name>
<protein>
    <submittedName>
        <fullName evidence="1">Uncharacterized protein</fullName>
    </submittedName>
</protein>
<dbReference type="RefSeq" id="WP_315745817.1">
    <property type="nucleotide sequence ID" value="NZ_JAVYAA010000003.1"/>
</dbReference>
<organism evidence="1 2">
    <name type="scientific">Paenibacillus suaedae</name>
    <dbReference type="NCBI Taxonomy" id="3077233"/>
    <lineage>
        <taxon>Bacteria</taxon>
        <taxon>Bacillati</taxon>
        <taxon>Bacillota</taxon>
        <taxon>Bacilli</taxon>
        <taxon>Bacillales</taxon>
        <taxon>Paenibacillaceae</taxon>
        <taxon>Paenibacillus</taxon>
    </lineage>
</organism>
<dbReference type="EMBL" id="JAVYAA010000003">
    <property type="protein sequence ID" value="MDT8977418.1"/>
    <property type="molecule type" value="Genomic_DNA"/>
</dbReference>
<gene>
    <name evidence="1" type="ORF">RQP50_14365</name>
</gene>
<keyword evidence="2" id="KW-1185">Reference proteome</keyword>
<reference evidence="2" key="1">
    <citation type="submission" date="2023-09" db="EMBL/GenBank/DDBJ databases">
        <title>Paenibacillus sp. chi10 Genome sequencing and assembly.</title>
        <authorList>
            <person name="Kim I."/>
        </authorList>
    </citation>
    <scope>NUCLEOTIDE SEQUENCE [LARGE SCALE GENOMIC DNA]</scope>
    <source>
        <strain evidence="2">chi10</strain>
    </source>
</reference>
<accession>A0AAJ2JUR0</accession>
<dbReference type="Proteomes" id="UP001250538">
    <property type="component" value="Unassembled WGS sequence"/>
</dbReference>
<proteinExistence type="predicted"/>
<comment type="caution">
    <text evidence="1">The sequence shown here is derived from an EMBL/GenBank/DDBJ whole genome shotgun (WGS) entry which is preliminary data.</text>
</comment>
<sequence length="46" mass="5535">MNRAPVYMNSEQLRQLLVRTEGKYRDRNLAILQKEEAINRLQTFIN</sequence>
<evidence type="ECO:0000313" key="1">
    <source>
        <dbReference type="EMBL" id="MDT8977418.1"/>
    </source>
</evidence>